<dbReference type="InterPro" id="IPR006659">
    <property type="entry name" value="Arsenate_reductase"/>
</dbReference>
<dbReference type="CDD" id="cd03034">
    <property type="entry name" value="ArsC_ArsC"/>
    <property type="match status" value="1"/>
</dbReference>
<evidence type="ECO:0000313" key="4">
    <source>
        <dbReference type="EMBL" id="SHI52882.1"/>
    </source>
</evidence>
<gene>
    <name evidence="4" type="ORF">SAMN04488096_102244</name>
</gene>
<protein>
    <submittedName>
        <fullName evidence="4">Arsenate reductase</fullName>
    </submittedName>
</protein>
<dbReference type="OrthoDB" id="9808142at2"/>
<dbReference type="PANTHER" id="PTHR30041:SF4">
    <property type="entry name" value="ARSENATE REDUCTASE"/>
    <property type="match status" value="1"/>
</dbReference>
<evidence type="ECO:0000256" key="3">
    <source>
        <dbReference type="PROSITE-ProRule" id="PRU01282"/>
    </source>
</evidence>
<dbReference type="NCBIfam" id="TIGR00014">
    <property type="entry name" value="arsC"/>
    <property type="match status" value="1"/>
</dbReference>
<dbReference type="Pfam" id="PF03960">
    <property type="entry name" value="ArsC"/>
    <property type="match status" value="1"/>
</dbReference>
<dbReference type="PROSITE" id="PS51353">
    <property type="entry name" value="ARSC"/>
    <property type="match status" value="1"/>
</dbReference>
<evidence type="ECO:0000313" key="5">
    <source>
        <dbReference type="Proteomes" id="UP000184225"/>
    </source>
</evidence>
<keyword evidence="2" id="KW-0560">Oxidoreductase</keyword>
<dbReference type="RefSeq" id="WP_073148471.1">
    <property type="nucleotide sequence ID" value="NZ_FQYY01000002.1"/>
</dbReference>
<dbReference type="InterPro" id="IPR006660">
    <property type="entry name" value="Arsenate_reductase-like"/>
</dbReference>
<comment type="similarity">
    <text evidence="1 3">Belongs to the ArsC family.</text>
</comment>
<dbReference type="Gene3D" id="3.40.30.10">
    <property type="entry name" value="Glutaredoxin"/>
    <property type="match status" value="1"/>
</dbReference>
<name>A0A1M6BVR5_9FLAO</name>
<evidence type="ECO:0000256" key="1">
    <source>
        <dbReference type="ARBA" id="ARBA00007198"/>
    </source>
</evidence>
<keyword evidence="5" id="KW-1185">Reference proteome</keyword>
<reference evidence="4 5" key="1">
    <citation type="submission" date="2016-11" db="EMBL/GenBank/DDBJ databases">
        <authorList>
            <person name="Jaros S."/>
            <person name="Januszkiewicz K."/>
            <person name="Wedrychowicz H."/>
        </authorList>
    </citation>
    <scope>NUCLEOTIDE SEQUENCE [LARGE SCALE GENOMIC DNA]</scope>
    <source>
        <strain evidence="4 5">DSM 21425</strain>
    </source>
</reference>
<dbReference type="STRING" id="579105.SAMN04488096_102244"/>
<dbReference type="SUPFAM" id="SSF52833">
    <property type="entry name" value="Thioredoxin-like"/>
    <property type="match status" value="1"/>
</dbReference>
<evidence type="ECO:0000256" key="2">
    <source>
        <dbReference type="ARBA" id="ARBA00023002"/>
    </source>
</evidence>
<proteinExistence type="inferred from homology"/>
<dbReference type="PANTHER" id="PTHR30041">
    <property type="entry name" value="ARSENATE REDUCTASE"/>
    <property type="match status" value="1"/>
</dbReference>
<dbReference type="InterPro" id="IPR036249">
    <property type="entry name" value="Thioredoxin-like_sf"/>
</dbReference>
<dbReference type="Proteomes" id="UP000184225">
    <property type="component" value="Unassembled WGS sequence"/>
</dbReference>
<dbReference type="AlphaFoldDB" id="A0A1M6BVR5"/>
<organism evidence="4 5">
    <name type="scientific">Mesonia phycicola</name>
    <dbReference type="NCBI Taxonomy" id="579105"/>
    <lineage>
        <taxon>Bacteria</taxon>
        <taxon>Pseudomonadati</taxon>
        <taxon>Bacteroidota</taxon>
        <taxon>Flavobacteriia</taxon>
        <taxon>Flavobacteriales</taxon>
        <taxon>Flavobacteriaceae</taxon>
        <taxon>Mesonia</taxon>
    </lineage>
</organism>
<dbReference type="GO" id="GO:0008794">
    <property type="term" value="F:arsenate reductase (glutaredoxin) activity"/>
    <property type="evidence" value="ECO:0007669"/>
    <property type="project" value="InterPro"/>
</dbReference>
<sequence>MIKIYHNPRCSKSREGLKMLEESGKDFQIIKYLDTPLSASEIKEILNLLNISAEELVRKNEKIWKENYKGKSLSEEEIITAMQENPKLIERPIVVNNKKAVIGRPSENIKKIIQ</sequence>
<accession>A0A1M6BVR5</accession>
<dbReference type="EMBL" id="FQYY01000002">
    <property type="protein sequence ID" value="SHI52882.1"/>
    <property type="molecule type" value="Genomic_DNA"/>
</dbReference>